<dbReference type="GO" id="GO:0050661">
    <property type="term" value="F:NADP binding"/>
    <property type="evidence" value="ECO:0007669"/>
    <property type="project" value="InterPro"/>
</dbReference>
<dbReference type="SUPFAM" id="SSF51905">
    <property type="entry name" value="FAD/NAD(P)-binding domain"/>
    <property type="match status" value="2"/>
</dbReference>
<dbReference type="InterPro" id="IPR036188">
    <property type="entry name" value="FAD/NAD-bd_sf"/>
</dbReference>
<dbReference type="InterPro" id="IPR000960">
    <property type="entry name" value="Flavin_mOase"/>
</dbReference>
<evidence type="ECO:0008006" key="9">
    <source>
        <dbReference type="Google" id="ProtNLM"/>
    </source>
</evidence>
<evidence type="ECO:0000256" key="3">
    <source>
        <dbReference type="ARBA" id="ARBA00022827"/>
    </source>
</evidence>
<keyword evidence="3" id="KW-0274">FAD</keyword>
<keyword evidence="5" id="KW-0560">Oxidoreductase</keyword>
<keyword evidence="2" id="KW-0285">Flavoprotein</keyword>
<dbReference type="InParanoid" id="A0A423XN64"/>
<comment type="caution">
    <text evidence="7">The sequence shown here is derived from an EMBL/GenBank/DDBJ whole genome shotgun (WGS) entry which is preliminary data.</text>
</comment>
<keyword evidence="8" id="KW-1185">Reference proteome</keyword>
<comment type="similarity">
    <text evidence="1">Belongs to the FMO family.</text>
</comment>
<protein>
    <recommendedName>
        <fullName evidence="9">FAD/NAD(P)-binding domain-containing protein</fullName>
    </recommendedName>
</protein>
<dbReference type="Gene3D" id="3.50.50.60">
    <property type="entry name" value="FAD/NAD(P)-binding domain"/>
    <property type="match status" value="2"/>
</dbReference>
<proteinExistence type="inferred from homology"/>
<reference evidence="7 8" key="1">
    <citation type="submission" date="2015-09" db="EMBL/GenBank/DDBJ databases">
        <title>Host preference determinants of Valsa canker pathogens revealed by comparative genomics.</title>
        <authorList>
            <person name="Yin Z."/>
            <person name="Huang L."/>
        </authorList>
    </citation>
    <scope>NUCLEOTIDE SEQUENCE [LARGE SCALE GENOMIC DNA]</scope>
    <source>
        <strain evidence="7 8">SXYLt</strain>
    </source>
</reference>
<gene>
    <name evidence="7" type="ORF">VPNG_00210</name>
</gene>
<dbReference type="InterPro" id="IPR050346">
    <property type="entry name" value="FMO-like"/>
</dbReference>
<evidence type="ECO:0000313" key="8">
    <source>
        <dbReference type="Proteomes" id="UP000285146"/>
    </source>
</evidence>
<dbReference type="GO" id="GO:0050660">
    <property type="term" value="F:flavin adenine dinucleotide binding"/>
    <property type="evidence" value="ECO:0007669"/>
    <property type="project" value="InterPro"/>
</dbReference>
<organism evidence="7 8">
    <name type="scientific">Cytospora leucostoma</name>
    <dbReference type="NCBI Taxonomy" id="1230097"/>
    <lineage>
        <taxon>Eukaryota</taxon>
        <taxon>Fungi</taxon>
        <taxon>Dikarya</taxon>
        <taxon>Ascomycota</taxon>
        <taxon>Pezizomycotina</taxon>
        <taxon>Sordariomycetes</taxon>
        <taxon>Sordariomycetidae</taxon>
        <taxon>Diaporthales</taxon>
        <taxon>Cytosporaceae</taxon>
        <taxon>Cytospora</taxon>
    </lineage>
</organism>
<keyword evidence="4" id="KW-0521">NADP</keyword>
<dbReference type="PANTHER" id="PTHR23023">
    <property type="entry name" value="DIMETHYLANILINE MONOOXYGENASE"/>
    <property type="match status" value="1"/>
</dbReference>
<dbReference type="Pfam" id="PF00743">
    <property type="entry name" value="FMO-like"/>
    <property type="match status" value="2"/>
</dbReference>
<evidence type="ECO:0000313" key="7">
    <source>
        <dbReference type="EMBL" id="ROW17978.1"/>
    </source>
</evidence>
<sequence>MTVKARRVAVIGAGPSGAIATDALVKEQAFDTIRVFDRRPIIGGTWVYTPHLPPKIPSLRDLVEGKADVAVQIPAQLPAETPKSEAINSHQLRYSDSAQHEHLHSNIDPSIMSFTQEPFPAELSERTLRKYGPGSPFRHRDKIRGWVEDIFVKNGNDKLLELGTTVERAVKEGDEWVLTLRKEGPGKDYWWREWFDALVVATGHYNVPWFPDIPGLIEYDERFPGRILHSKHFRSADPFKGKRVIVVGGSVSSHEVVHEILPQAQHPVYASIRGEPIAAFGWTPFKHPHISVKKQISRLDPLTGKVFFEDGTELDNVDHIIFGTGYSFSLPWLPHVQERISKAYRRLPGVYQHTWDIEDPTLAFVGMLGGGFTFRVYEWQAVAIARLLAGRGKALPPKEEQRKWEEDRVAKFKGGKDYYSIAPNYSEYLEFLRDTAGSPAPGTTGRTLPPFDKKWLDVWQGMVKHKIQGFERDAQKSEEEEARKVKPRL</sequence>
<evidence type="ECO:0000256" key="5">
    <source>
        <dbReference type="ARBA" id="ARBA00023002"/>
    </source>
</evidence>
<evidence type="ECO:0000256" key="1">
    <source>
        <dbReference type="ARBA" id="ARBA00009183"/>
    </source>
</evidence>
<accession>A0A423XN64</accession>
<evidence type="ECO:0000256" key="4">
    <source>
        <dbReference type="ARBA" id="ARBA00022857"/>
    </source>
</evidence>
<dbReference type="AlphaFoldDB" id="A0A423XN64"/>
<evidence type="ECO:0000256" key="6">
    <source>
        <dbReference type="SAM" id="MobiDB-lite"/>
    </source>
</evidence>
<dbReference type="PIRSF" id="PIRSF000332">
    <property type="entry name" value="FMO"/>
    <property type="match status" value="1"/>
</dbReference>
<name>A0A423XN64_9PEZI</name>
<feature type="region of interest" description="Disordered" evidence="6">
    <location>
        <begin position="470"/>
        <end position="489"/>
    </location>
</feature>
<evidence type="ECO:0000256" key="2">
    <source>
        <dbReference type="ARBA" id="ARBA00022630"/>
    </source>
</evidence>
<dbReference type="GO" id="GO:0004499">
    <property type="term" value="F:N,N-dimethylaniline monooxygenase activity"/>
    <property type="evidence" value="ECO:0007669"/>
    <property type="project" value="InterPro"/>
</dbReference>
<dbReference type="OrthoDB" id="66881at2759"/>
<dbReference type="Proteomes" id="UP000285146">
    <property type="component" value="Unassembled WGS sequence"/>
</dbReference>
<dbReference type="InterPro" id="IPR020946">
    <property type="entry name" value="Flavin_mOase-like"/>
</dbReference>
<dbReference type="EMBL" id="LKEB01000001">
    <property type="protein sequence ID" value="ROW17978.1"/>
    <property type="molecule type" value="Genomic_DNA"/>
</dbReference>
<dbReference type="PRINTS" id="PR00419">
    <property type="entry name" value="ADXRDTASE"/>
</dbReference>